<dbReference type="PANTHER" id="PTHR47506:SF7">
    <property type="entry name" value="TRANSCRIPTIONAL REGULATORY PROTEIN"/>
    <property type="match status" value="1"/>
</dbReference>
<name>A0A0J6SEA9_9HYPH</name>
<dbReference type="AlphaFoldDB" id="A0A0J6SEA9"/>
<proteinExistence type="predicted"/>
<accession>A0A0J6SEA9</accession>
<dbReference type="SUPFAM" id="SSF46689">
    <property type="entry name" value="Homeodomain-like"/>
    <property type="match status" value="1"/>
</dbReference>
<dbReference type="Pfam" id="PF00440">
    <property type="entry name" value="TetR_N"/>
    <property type="match status" value="1"/>
</dbReference>
<dbReference type="InterPro" id="IPR009057">
    <property type="entry name" value="Homeodomain-like_sf"/>
</dbReference>
<dbReference type="PRINTS" id="PR00455">
    <property type="entry name" value="HTHTETR"/>
</dbReference>
<comment type="caution">
    <text evidence="6">The sequence shown here is derived from an EMBL/GenBank/DDBJ whole genome shotgun (WGS) entry which is preliminary data.</text>
</comment>
<dbReference type="SUPFAM" id="SSF48498">
    <property type="entry name" value="Tetracyclin repressor-like, C-terminal domain"/>
    <property type="match status" value="1"/>
</dbReference>
<evidence type="ECO:0000256" key="4">
    <source>
        <dbReference type="PROSITE-ProRule" id="PRU00335"/>
    </source>
</evidence>
<dbReference type="InterPro" id="IPR036271">
    <property type="entry name" value="Tet_transcr_reg_TetR-rel_C_sf"/>
</dbReference>
<dbReference type="PROSITE" id="PS50977">
    <property type="entry name" value="HTH_TETR_2"/>
    <property type="match status" value="1"/>
</dbReference>
<evidence type="ECO:0000259" key="5">
    <source>
        <dbReference type="PROSITE" id="PS50977"/>
    </source>
</evidence>
<evidence type="ECO:0000313" key="7">
    <source>
        <dbReference type="Proteomes" id="UP000035929"/>
    </source>
</evidence>
<reference evidence="6 7" key="1">
    <citation type="submission" date="2015-03" db="EMBL/GenBank/DDBJ databases">
        <title>Genome sequencing of Methylobacterium aquaticum DSM16371 type strain.</title>
        <authorList>
            <person name="Chaudhry V."/>
            <person name="Patil P.B."/>
        </authorList>
    </citation>
    <scope>NUCLEOTIDE SEQUENCE [LARGE SCALE GENOMIC DNA]</scope>
    <source>
        <strain evidence="6 7">DSM 16371</strain>
    </source>
</reference>
<dbReference type="OrthoDB" id="9811084at2"/>
<keyword evidence="1" id="KW-0805">Transcription regulation</keyword>
<keyword evidence="3" id="KW-0804">Transcription</keyword>
<dbReference type="InterPro" id="IPR001647">
    <property type="entry name" value="HTH_TetR"/>
</dbReference>
<evidence type="ECO:0000256" key="3">
    <source>
        <dbReference type="ARBA" id="ARBA00023163"/>
    </source>
</evidence>
<gene>
    <name evidence="6" type="ORF">VP06_16110</name>
</gene>
<dbReference type="RefSeq" id="WP_048464785.1">
    <property type="nucleotide sequence ID" value="NZ_LABX01000120.1"/>
</dbReference>
<feature type="domain" description="HTH tetR-type" evidence="5">
    <location>
        <begin position="10"/>
        <end position="70"/>
    </location>
</feature>
<evidence type="ECO:0000256" key="1">
    <source>
        <dbReference type="ARBA" id="ARBA00023015"/>
    </source>
</evidence>
<dbReference type="Gene3D" id="1.10.357.10">
    <property type="entry name" value="Tetracycline Repressor, domain 2"/>
    <property type="match status" value="1"/>
</dbReference>
<dbReference type="Proteomes" id="UP000035929">
    <property type="component" value="Unassembled WGS sequence"/>
</dbReference>
<dbReference type="PATRIC" id="fig|270351.6.peg.714"/>
<organism evidence="6 7">
    <name type="scientific">Methylobacterium aquaticum</name>
    <dbReference type="NCBI Taxonomy" id="270351"/>
    <lineage>
        <taxon>Bacteria</taxon>
        <taxon>Pseudomonadati</taxon>
        <taxon>Pseudomonadota</taxon>
        <taxon>Alphaproteobacteria</taxon>
        <taxon>Hyphomicrobiales</taxon>
        <taxon>Methylobacteriaceae</taxon>
        <taxon>Methylobacterium</taxon>
    </lineage>
</organism>
<evidence type="ECO:0000313" key="6">
    <source>
        <dbReference type="EMBL" id="KMO33545.1"/>
    </source>
</evidence>
<sequence length="187" mass="19779">MARSSKEQVASNRQRIVAAASELFRSRGYDAVGIADVMKAAGMTQGGFYKHFATKEALACEAWNAGFAAVEAAWARPAGDGAGNDGSSIPAIVDYYLSVQPPEHRCPMQGHGEDAARSHEGGALRSAYADGAGALYETFLTKACKTMDEDRARLLFAAMVGANMLGRASGEADWTKEIKKAVLDAAK</sequence>
<dbReference type="PANTHER" id="PTHR47506">
    <property type="entry name" value="TRANSCRIPTIONAL REGULATORY PROTEIN"/>
    <property type="match status" value="1"/>
</dbReference>
<dbReference type="GO" id="GO:0003677">
    <property type="term" value="F:DNA binding"/>
    <property type="evidence" value="ECO:0007669"/>
    <property type="project" value="UniProtKB-UniRule"/>
</dbReference>
<evidence type="ECO:0000256" key="2">
    <source>
        <dbReference type="ARBA" id="ARBA00023125"/>
    </source>
</evidence>
<keyword evidence="2 4" id="KW-0238">DNA-binding</keyword>
<dbReference type="Gene3D" id="1.10.10.60">
    <property type="entry name" value="Homeodomain-like"/>
    <property type="match status" value="1"/>
</dbReference>
<dbReference type="EMBL" id="LABX01000120">
    <property type="protein sequence ID" value="KMO33545.1"/>
    <property type="molecule type" value="Genomic_DNA"/>
</dbReference>
<feature type="DNA-binding region" description="H-T-H motif" evidence="4">
    <location>
        <begin position="33"/>
        <end position="52"/>
    </location>
</feature>
<protein>
    <recommendedName>
        <fullName evidence="5">HTH tetR-type domain-containing protein</fullName>
    </recommendedName>
</protein>